<comment type="subcellular location">
    <subcellularLocation>
        <location evidence="1">Cell membrane</location>
        <topology evidence="1">Multi-pass membrane protein</topology>
    </subcellularLocation>
</comment>
<sequence length="440" mass="50313">MNRLKRLSSSSLLQGISWIFLSTTVATLLRSLLVFIIIRFYTQEQFGLWGSITSIAAVIITGDFGLTNVLRSIASKNLSRGKEGDEDTKRYFYSTLIFFSTLALLLALILIFFHHYFPFEKLFKTEDLQLQQQGHIICTIVLLLFFFTIPLSIPGALFFSYGENKYNAIFGFISSVFTFIIVSGLAILKVSIVYTSVIYFICPLLVYIISTCFFIYKRKWWNIRIQMGQTIKDIKFLLPLGIKYLIIGFAGSFLTNILTIYSGALLGLKEAAIVNIAQKVFTFFTSIYQSVLNPIWSKLATLYFQKKISKCKRLWDISLLMTLLAAFGFITISTTLSDIIVRFIAGENFISSPILFCMVGCSLFLKIIFDNVSLLQVAINQIDDITIGYIIFTIISMGVFPHIVYLWSFRSMVICMIALWCIFSLTIYYRTNHIQLRPHE</sequence>
<proteinExistence type="predicted"/>
<organism evidence="7 8">
    <name type="scientific">Segatella salivae</name>
    <dbReference type="NCBI Taxonomy" id="228604"/>
    <lineage>
        <taxon>Bacteria</taxon>
        <taxon>Pseudomonadati</taxon>
        <taxon>Bacteroidota</taxon>
        <taxon>Bacteroidia</taxon>
        <taxon>Bacteroidales</taxon>
        <taxon>Prevotellaceae</taxon>
        <taxon>Segatella</taxon>
    </lineage>
</organism>
<keyword evidence="4 6" id="KW-1133">Transmembrane helix</keyword>
<gene>
    <name evidence="7" type="ORF">KZY68_00875</name>
</gene>
<dbReference type="PANTHER" id="PTHR30250:SF11">
    <property type="entry name" value="O-ANTIGEN TRANSPORTER-RELATED"/>
    <property type="match status" value="1"/>
</dbReference>
<evidence type="ECO:0000256" key="5">
    <source>
        <dbReference type="ARBA" id="ARBA00023136"/>
    </source>
</evidence>
<feature type="transmembrane region" description="Helical" evidence="6">
    <location>
        <begin position="317"/>
        <end position="344"/>
    </location>
</feature>
<evidence type="ECO:0000313" key="8">
    <source>
        <dbReference type="Proteomes" id="UP001196873"/>
    </source>
</evidence>
<feature type="transmembrane region" description="Helical" evidence="6">
    <location>
        <begin position="12"/>
        <end position="40"/>
    </location>
</feature>
<evidence type="ECO:0000256" key="4">
    <source>
        <dbReference type="ARBA" id="ARBA00022989"/>
    </source>
</evidence>
<evidence type="ECO:0000313" key="7">
    <source>
        <dbReference type="EMBL" id="MBW4864593.1"/>
    </source>
</evidence>
<feature type="transmembrane region" description="Helical" evidence="6">
    <location>
        <begin position="166"/>
        <end position="187"/>
    </location>
</feature>
<keyword evidence="3 6" id="KW-0812">Transmembrane</keyword>
<keyword evidence="2" id="KW-1003">Cell membrane</keyword>
<accession>A0AAW4NHS7</accession>
<dbReference type="EMBL" id="JAHXRF010000001">
    <property type="protein sequence ID" value="MBW4864593.1"/>
    <property type="molecule type" value="Genomic_DNA"/>
</dbReference>
<dbReference type="PANTHER" id="PTHR30250">
    <property type="entry name" value="PST FAMILY PREDICTED COLANIC ACID TRANSPORTER"/>
    <property type="match status" value="1"/>
</dbReference>
<evidence type="ECO:0000256" key="6">
    <source>
        <dbReference type="SAM" id="Phobius"/>
    </source>
</evidence>
<evidence type="ECO:0000256" key="2">
    <source>
        <dbReference type="ARBA" id="ARBA00022475"/>
    </source>
</evidence>
<evidence type="ECO:0000256" key="3">
    <source>
        <dbReference type="ARBA" id="ARBA00022692"/>
    </source>
</evidence>
<dbReference type="InterPro" id="IPR050833">
    <property type="entry name" value="Poly_Biosynth_Transport"/>
</dbReference>
<feature type="transmembrane region" description="Helical" evidence="6">
    <location>
        <begin position="236"/>
        <end position="264"/>
    </location>
</feature>
<dbReference type="RefSeq" id="WP_007133867.1">
    <property type="nucleotide sequence ID" value="NZ_CABKPN010000001.1"/>
</dbReference>
<evidence type="ECO:0000256" key="1">
    <source>
        <dbReference type="ARBA" id="ARBA00004651"/>
    </source>
</evidence>
<feature type="transmembrane region" description="Helical" evidence="6">
    <location>
        <begin position="350"/>
        <end position="375"/>
    </location>
</feature>
<dbReference type="AlphaFoldDB" id="A0AAW4NHS7"/>
<feature type="transmembrane region" description="Helical" evidence="6">
    <location>
        <begin position="134"/>
        <end position="159"/>
    </location>
</feature>
<feature type="transmembrane region" description="Helical" evidence="6">
    <location>
        <begin position="193"/>
        <end position="216"/>
    </location>
</feature>
<feature type="transmembrane region" description="Helical" evidence="6">
    <location>
        <begin position="387"/>
        <end position="405"/>
    </location>
</feature>
<reference evidence="7" key="1">
    <citation type="submission" date="2021-07" db="EMBL/GenBank/DDBJ databases">
        <title>Genomic diversity and antimicrobial resistance of Prevotella spp. isolated from chronic lung disease airways.</title>
        <authorList>
            <person name="Webb K.A."/>
            <person name="Olagoke O.S."/>
            <person name="Baird T."/>
            <person name="Neill J."/>
            <person name="Pham A."/>
            <person name="Wells T.J."/>
            <person name="Ramsay K.A."/>
            <person name="Bell S.C."/>
            <person name="Sarovich D.S."/>
            <person name="Price E.P."/>
        </authorList>
    </citation>
    <scope>NUCLEOTIDE SEQUENCE</scope>
    <source>
        <strain evidence="7">SCHI0047.S.3</strain>
    </source>
</reference>
<feature type="transmembrane region" description="Helical" evidence="6">
    <location>
        <begin position="411"/>
        <end position="429"/>
    </location>
</feature>
<dbReference type="InterPro" id="IPR002797">
    <property type="entry name" value="Polysacc_synth"/>
</dbReference>
<comment type="caution">
    <text evidence="7">The sequence shown here is derived from an EMBL/GenBank/DDBJ whole genome shotgun (WGS) entry which is preliminary data.</text>
</comment>
<protein>
    <submittedName>
        <fullName evidence="7">Oligosaccharide flippase family protein</fullName>
    </submittedName>
</protein>
<feature type="transmembrane region" description="Helical" evidence="6">
    <location>
        <begin position="46"/>
        <end position="70"/>
    </location>
</feature>
<dbReference type="Proteomes" id="UP001196873">
    <property type="component" value="Unassembled WGS sequence"/>
</dbReference>
<dbReference type="Pfam" id="PF01943">
    <property type="entry name" value="Polysacc_synt"/>
    <property type="match status" value="1"/>
</dbReference>
<feature type="transmembrane region" description="Helical" evidence="6">
    <location>
        <begin position="276"/>
        <end position="296"/>
    </location>
</feature>
<name>A0AAW4NHS7_9BACT</name>
<keyword evidence="5 6" id="KW-0472">Membrane</keyword>
<feature type="transmembrane region" description="Helical" evidence="6">
    <location>
        <begin position="91"/>
        <end position="114"/>
    </location>
</feature>
<dbReference type="GO" id="GO:0005886">
    <property type="term" value="C:plasma membrane"/>
    <property type="evidence" value="ECO:0007669"/>
    <property type="project" value="UniProtKB-SubCell"/>
</dbReference>